<name>A0A1D8A9P5_9SPHN</name>
<keyword evidence="2" id="KW-1185">Reference proteome</keyword>
<accession>A0A1D8A9P5</accession>
<dbReference type="KEGG" id="nre:BES08_18115"/>
<evidence type="ECO:0000313" key="2">
    <source>
        <dbReference type="Proteomes" id="UP000094626"/>
    </source>
</evidence>
<evidence type="ECO:0000313" key="1">
    <source>
        <dbReference type="EMBL" id="AOR78833.1"/>
    </source>
</evidence>
<organism evidence="1 2">
    <name type="scientific">Novosphingobium resinovorum</name>
    <dbReference type="NCBI Taxonomy" id="158500"/>
    <lineage>
        <taxon>Bacteria</taxon>
        <taxon>Pseudomonadati</taxon>
        <taxon>Pseudomonadota</taxon>
        <taxon>Alphaproteobacteria</taxon>
        <taxon>Sphingomonadales</taxon>
        <taxon>Sphingomonadaceae</taxon>
        <taxon>Novosphingobium</taxon>
    </lineage>
</organism>
<sequence length="127" mass="13725">MGRGGNRHRGAGVSGAARLPQAFAELEPFVDSWGSHTTAGRLAARCERSMDEIRVFYEAMCARAEEAIGYVDRFGLDDLPDDARNLMALVLGLAQAHVAIEIHGQPRAPGTPWPNSIRIARGLPFLG</sequence>
<geneLocation type="plasmid" evidence="1 2">
    <name>pSA1</name>
</geneLocation>
<dbReference type="Proteomes" id="UP000094626">
    <property type="component" value="Plasmid pSA1"/>
</dbReference>
<gene>
    <name evidence="1" type="ORF">BES08_18115</name>
</gene>
<dbReference type="AlphaFoldDB" id="A0A1D8A9P5"/>
<reference evidence="2" key="1">
    <citation type="journal article" date="2017" name="J. Biotechnol.">
        <title>Complete genome sequence of Novosphingobium resinovorum SA1, a versatile xenobiotic-degrading bacterium capable of utilizing sulfanilic acid.</title>
        <authorList>
            <person name="Hegedus B."/>
            <person name="Kos P.B."/>
            <person name="Balint B."/>
            <person name="Maroti G."/>
            <person name="Gan H.M."/>
            <person name="Perei K."/>
            <person name="Rakhely G."/>
        </authorList>
    </citation>
    <scope>NUCLEOTIDE SEQUENCE [LARGE SCALE GENOMIC DNA]</scope>
    <source>
        <strain evidence="2">SA1</strain>
    </source>
</reference>
<proteinExistence type="predicted"/>
<protein>
    <submittedName>
        <fullName evidence="1">Uncharacterized protein</fullName>
    </submittedName>
</protein>
<dbReference type="EMBL" id="CP017076">
    <property type="protein sequence ID" value="AOR78833.1"/>
    <property type="molecule type" value="Genomic_DNA"/>
</dbReference>
<keyword evidence="1" id="KW-0614">Plasmid</keyword>